<reference evidence="1" key="1">
    <citation type="submission" date="2018-05" db="EMBL/GenBank/DDBJ databases">
        <title>Draft genome of Mucuna pruriens seed.</title>
        <authorList>
            <person name="Nnadi N.E."/>
            <person name="Vos R."/>
            <person name="Hasami M.H."/>
            <person name="Devisetty U.K."/>
            <person name="Aguiy J.C."/>
        </authorList>
    </citation>
    <scope>NUCLEOTIDE SEQUENCE [LARGE SCALE GENOMIC DNA]</scope>
    <source>
        <strain evidence="1">JCA_2017</strain>
    </source>
</reference>
<dbReference type="AlphaFoldDB" id="A0A371FF82"/>
<organism evidence="1 2">
    <name type="scientific">Mucuna pruriens</name>
    <name type="common">Velvet bean</name>
    <name type="synonym">Dolichos pruriens</name>
    <dbReference type="NCBI Taxonomy" id="157652"/>
    <lineage>
        <taxon>Eukaryota</taxon>
        <taxon>Viridiplantae</taxon>
        <taxon>Streptophyta</taxon>
        <taxon>Embryophyta</taxon>
        <taxon>Tracheophyta</taxon>
        <taxon>Spermatophyta</taxon>
        <taxon>Magnoliopsida</taxon>
        <taxon>eudicotyledons</taxon>
        <taxon>Gunneridae</taxon>
        <taxon>Pentapetalae</taxon>
        <taxon>rosids</taxon>
        <taxon>fabids</taxon>
        <taxon>Fabales</taxon>
        <taxon>Fabaceae</taxon>
        <taxon>Papilionoideae</taxon>
        <taxon>50 kb inversion clade</taxon>
        <taxon>NPAAA clade</taxon>
        <taxon>indigoferoid/millettioid clade</taxon>
        <taxon>Phaseoleae</taxon>
        <taxon>Mucuna</taxon>
    </lineage>
</organism>
<keyword evidence="2" id="KW-1185">Reference proteome</keyword>
<evidence type="ECO:0000313" key="2">
    <source>
        <dbReference type="Proteomes" id="UP000257109"/>
    </source>
</evidence>
<evidence type="ECO:0000313" key="1">
    <source>
        <dbReference type="EMBL" id="RDX76959.1"/>
    </source>
</evidence>
<gene>
    <name evidence="1" type="ORF">CR513_43003</name>
</gene>
<sequence>MSLLEKCYTLSSSSPRSHFPPSTVIHVKGVIELETTFGAPMHARTISVLYIVVDVDLEDRFPATRVGKLDVNELDLDLDPRCEDECKRPLPAEDLNKVSIGPKPMHMTKKGTTLAHKDESHLVAFLRENRDVFAWSSVDMPGIDPDFLCHHLLISPNYR</sequence>
<dbReference type="Proteomes" id="UP000257109">
    <property type="component" value="Unassembled WGS sequence"/>
</dbReference>
<name>A0A371FF82_MUCPR</name>
<feature type="non-terminal residue" evidence="1">
    <location>
        <position position="1"/>
    </location>
</feature>
<comment type="caution">
    <text evidence="1">The sequence shown here is derived from an EMBL/GenBank/DDBJ whole genome shotgun (WGS) entry which is preliminary data.</text>
</comment>
<dbReference type="EMBL" id="QJKJ01009328">
    <property type="protein sequence ID" value="RDX76959.1"/>
    <property type="molecule type" value="Genomic_DNA"/>
</dbReference>
<dbReference type="OrthoDB" id="2919534at2759"/>
<proteinExistence type="predicted"/>
<accession>A0A371FF82</accession>
<protein>
    <submittedName>
        <fullName evidence="1">Uncharacterized protein</fullName>
    </submittedName>
</protein>